<reference evidence="10" key="1">
    <citation type="journal article" date="2019" name="Int. J. Syst. Evol. Microbiol.">
        <title>The Global Catalogue of Microorganisms (GCM) 10K type strain sequencing project: providing services to taxonomists for standard genome sequencing and annotation.</title>
        <authorList>
            <consortium name="The Broad Institute Genomics Platform"/>
            <consortium name="The Broad Institute Genome Sequencing Center for Infectious Disease"/>
            <person name="Wu L."/>
            <person name="Ma J."/>
        </authorList>
    </citation>
    <scope>NUCLEOTIDE SEQUENCE [LARGE SCALE GENOMIC DNA]</scope>
    <source>
        <strain evidence="10">JCM 3106</strain>
    </source>
</reference>
<dbReference type="InterPro" id="IPR025966">
    <property type="entry name" value="OppC_N"/>
</dbReference>
<dbReference type="Proteomes" id="UP001499930">
    <property type="component" value="Unassembled WGS sequence"/>
</dbReference>
<organism evidence="9 10">
    <name type="scientific">Streptosporangium longisporum</name>
    <dbReference type="NCBI Taxonomy" id="46187"/>
    <lineage>
        <taxon>Bacteria</taxon>
        <taxon>Bacillati</taxon>
        <taxon>Actinomycetota</taxon>
        <taxon>Actinomycetes</taxon>
        <taxon>Streptosporangiales</taxon>
        <taxon>Streptosporangiaceae</taxon>
        <taxon>Streptosporangium</taxon>
    </lineage>
</organism>
<evidence type="ECO:0000259" key="8">
    <source>
        <dbReference type="PROSITE" id="PS50928"/>
    </source>
</evidence>
<dbReference type="Gene3D" id="1.10.3720.10">
    <property type="entry name" value="MetI-like"/>
    <property type="match status" value="1"/>
</dbReference>
<dbReference type="InterPro" id="IPR000515">
    <property type="entry name" value="MetI-like"/>
</dbReference>
<evidence type="ECO:0000313" key="10">
    <source>
        <dbReference type="Proteomes" id="UP001499930"/>
    </source>
</evidence>
<keyword evidence="10" id="KW-1185">Reference proteome</keyword>
<comment type="subcellular location">
    <subcellularLocation>
        <location evidence="1 7">Cell membrane</location>
        <topology evidence="1 7">Multi-pass membrane protein</topology>
    </subcellularLocation>
</comment>
<accession>A0ABP6L1Y8</accession>
<dbReference type="EMBL" id="BAAAWD010000019">
    <property type="protein sequence ID" value="GAA3030114.1"/>
    <property type="molecule type" value="Genomic_DNA"/>
</dbReference>
<gene>
    <name evidence="9" type="ORF">GCM10017559_65890</name>
</gene>
<feature type="transmembrane region" description="Helical" evidence="7">
    <location>
        <begin position="46"/>
        <end position="64"/>
    </location>
</feature>
<evidence type="ECO:0000256" key="2">
    <source>
        <dbReference type="ARBA" id="ARBA00022448"/>
    </source>
</evidence>
<dbReference type="PANTHER" id="PTHR43386">
    <property type="entry name" value="OLIGOPEPTIDE TRANSPORT SYSTEM PERMEASE PROTEIN APPC"/>
    <property type="match status" value="1"/>
</dbReference>
<comment type="similarity">
    <text evidence="7">Belongs to the binding-protein-dependent transport system permease family.</text>
</comment>
<sequence length="336" mass="35928">MTAPLDVPDAAMEAKPESVLEGVGGKAIEGRSLGQIAWMRLKRDKAAIIGAFVVVFLTLVAIFAERPFGGLIALFGDSPNIPNNDLIDPMTSAPMGAWGGISLEHPFGLEPVNGRDIFARIISGAQISLLVAFLATLLSVVLGSLMGVLAGFFGGWVDTLISRAMDVFLAFPLLLFAIAIVGAVPDQALGLKGNALRIAVIVFIIGFFNWPYIARIVRGQTLSLREREFVDAARSLGARNGYIIFREVFPNLVAPILVYATLLIPSNILFEAALSFLGVGVNEPQASWGGMLTTAVTYYTIAPHFMIVPGLAIFITVMAFNLLGDGLRDALDPRAR</sequence>
<dbReference type="RefSeq" id="WP_344903084.1">
    <property type="nucleotide sequence ID" value="NZ_BAAAWD010000019.1"/>
</dbReference>
<dbReference type="Pfam" id="PF12911">
    <property type="entry name" value="OppC_N"/>
    <property type="match status" value="1"/>
</dbReference>
<feature type="transmembrane region" description="Helical" evidence="7">
    <location>
        <begin position="127"/>
        <end position="153"/>
    </location>
</feature>
<evidence type="ECO:0000256" key="4">
    <source>
        <dbReference type="ARBA" id="ARBA00022692"/>
    </source>
</evidence>
<keyword evidence="6 7" id="KW-0472">Membrane</keyword>
<keyword evidence="4 7" id="KW-0812">Transmembrane</keyword>
<dbReference type="Pfam" id="PF00528">
    <property type="entry name" value="BPD_transp_1"/>
    <property type="match status" value="1"/>
</dbReference>
<comment type="caution">
    <text evidence="9">The sequence shown here is derived from an EMBL/GenBank/DDBJ whole genome shotgun (WGS) entry which is preliminary data.</text>
</comment>
<keyword evidence="3" id="KW-1003">Cell membrane</keyword>
<dbReference type="PANTHER" id="PTHR43386:SF1">
    <property type="entry name" value="D,D-DIPEPTIDE TRANSPORT SYSTEM PERMEASE PROTEIN DDPC-RELATED"/>
    <property type="match status" value="1"/>
</dbReference>
<evidence type="ECO:0000256" key="6">
    <source>
        <dbReference type="ARBA" id="ARBA00023136"/>
    </source>
</evidence>
<protein>
    <submittedName>
        <fullName evidence="9">ABC transporter permease</fullName>
    </submittedName>
</protein>
<feature type="transmembrane region" description="Helical" evidence="7">
    <location>
        <begin position="256"/>
        <end position="281"/>
    </location>
</feature>
<evidence type="ECO:0000256" key="7">
    <source>
        <dbReference type="RuleBase" id="RU363032"/>
    </source>
</evidence>
<dbReference type="SUPFAM" id="SSF161098">
    <property type="entry name" value="MetI-like"/>
    <property type="match status" value="1"/>
</dbReference>
<evidence type="ECO:0000256" key="3">
    <source>
        <dbReference type="ARBA" id="ARBA00022475"/>
    </source>
</evidence>
<name>A0ABP6L1Y8_9ACTN</name>
<dbReference type="InterPro" id="IPR035906">
    <property type="entry name" value="MetI-like_sf"/>
</dbReference>
<keyword evidence="2 7" id="KW-0813">Transport</keyword>
<feature type="domain" description="ABC transmembrane type-1" evidence="8">
    <location>
        <begin position="125"/>
        <end position="324"/>
    </location>
</feature>
<feature type="transmembrane region" description="Helical" evidence="7">
    <location>
        <begin position="165"/>
        <end position="184"/>
    </location>
</feature>
<keyword evidence="5 7" id="KW-1133">Transmembrane helix</keyword>
<dbReference type="InterPro" id="IPR050366">
    <property type="entry name" value="BP-dependent_transpt_permease"/>
</dbReference>
<feature type="transmembrane region" description="Helical" evidence="7">
    <location>
        <begin position="301"/>
        <end position="324"/>
    </location>
</feature>
<evidence type="ECO:0000256" key="1">
    <source>
        <dbReference type="ARBA" id="ARBA00004651"/>
    </source>
</evidence>
<evidence type="ECO:0000313" key="9">
    <source>
        <dbReference type="EMBL" id="GAA3030114.1"/>
    </source>
</evidence>
<evidence type="ECO:0000256" key="5">
    <source>
        <dbReference type="ARBA" id="ARBA00022989"/>
    </source>
</evidence>
<dbReference type="PROSITE" id="PS50928">
    <property type="entry name" value="ABC_TM1"/>
    <property type="match status" value="1"/>
</dbReference>
<dbReference type="CDD" id="cd06261">
    <property type="entry name" value="TM_PBP2"/>
    <property type="match status" value="1"/>
</dbReference>
<feature type="transmembrane region" description="Helical" evidence="7">
    <location>
        <begin position="196"/>
        <end position="217"/>
    </location>
</feature>
<proteinExistence type="inferred from homology"/>